<gene>
    <name evidence="1" type="ORF">S01H1_50294</name>
</gene>
<dbReference type="EMBL" id="BARS01032402">
    <property type="protein sequence ID" value="GAG27757.1"/>
    <property type="molecule type" value="Genomic_DNA"/>
</dbReference>
<sequence length="47" mass="5617">ERSECLIAREPYTRGLKIKSRDPKHNVDTITLDEVYQKVREQLKTKM</sequence>
<evidence type="ECO:0000313" key="1">
    <source>
        <dbReference type="EMBL" id="GAG27757.1"/>
    </source>
</evidence>
<feature type="non-terminal residue" evidence="1">
    <location>
        <position position="1"/>
    </location>
</feature>
<dbReference type="AlphaFoldDB" id="X0WX15"/>
<name>X0WX15_9ZZZZ</name>
<comment type="caution">
    <text evidence="1">The sequence shown here is derived from an EMBL/GenBank/DDBJ whole genome shotgun (WGS) entry which is preliminary data.</text>
</comment>
<reference evidence="1" key="1">
    <citation type="journal article" date="2014" name="Front. Microbiol.">
        <title>High frequency of phylogenetically diverse reductive dehalogenase-homologous genes in deep subseafloor sedimentary metagenomes.</title>
        <authorList>
            <person name="Kawai M."/>
            <person name="Futagami T."/>
            <person name="Toyoda A."/>
            <person name="Takaki Y."/>
            <person name="Nishi S."/>
            <person name="Hori S."/>
            <person name="Arai W."/>
            <person name="Tsubouchi T."/>
            <person name="Morono Y."/>
            <person name="Uchiyama I."/>
            <person name="Ito T."/>
            <person name="Fujiyama A."/>
            <person name="Inagaki F."/>
            <person name="Takami H."/>
        </authorList>
    </citation>
    <scope>NUCLEOTIDE SEQUENCE</scope>
    <source>
        <strain evidence="1">Expedition CK06-06</strain>
    </source>
</reference>
<organism evidence="1">
    <name type="scientific">marine sediment metagenome</name>
    <dbReference type="NCBI Taxonomy" id="412755"/>
    <lineage>
        <taxon>unclassified sequences</taxon>
        <taxon>metagenomes</taxon>
        <taxon>ecological metagenomes</taxon>
    </lineage>
</organism>
<accession>X0WX15</accession>
<protein>
    <submittedName>
        <fullName evidence="1">Uncharacterized protein</fullName>
    </submittedName>
</protein>
<proteinExistence type="predicted"/>